<reference evidence="3 4" key="1">
    <citation type="submission" date="2020-02" db="EMBL/GenBank/DDBJ databases">
        <title>Genome sequence of the type strain CGMCC 1.15528 of Mesorhizobium zhangyense.</title>
        <authorList>
            <person name="Gao J."/>
            <person name="Sun J."/>
        </authorList>
    </citation>
    <scope>NUCLEOTIDE SEQUENCE [LARGE SCALE GENOMIC DNA]</scope>
    <source>
        <strain evidence="3 4">CGMCC 1.15528</strain>
    </source>
</reference>
<dbReference type="AlphaFoldDB" id="A0A7C9VD14"/>
<proteinExistence type="predicted"/>
<dbReference type="RefSeq" id="WP_165118360.1">
    <property type="nucleotide sequence ID" value="NZ_JAAKZG010000005.1"/>
</dbReference>
<feature type="domain" description="Cupin type-2" evidence="2">
    <location>
        <begin position="34"/>
        <end position="100"/>
    </location>
</feature>
<dbReference type="InterPro" id="IPR013096">
    <property type="entry name" value="Cupin_2"/>
</dbReference>
<organism evidence="3 4">
    <name type="scientific">Mesorhizobium zhangyense</name>
    <dbReference type="NCBI Taxonomy" id="1776730"/>
    <lineage>
        <taxon>Bacteria</taxon>
        <taxon>Pseudomonadati</taxon>
        <taxon>Pseudomonadota</taxon>
        <taxon>Alphaproteobacteria</taxon>
        <taxon>Hyphomicrobiales</taxon>
        <taxon>Phyllobacteriaceae</taxon>
        <taxon>Mesorhizobium</taxon>
    </lineage>
</organism>
<keyword evidence="1" id="KW-0479">Metal-binding</keyword>
<evidence type="ECO:0000313" key="4">
    <source>
        <dbReference type="Proteomes" id="UP000481252"/>
    </source>
</evidence>
<accession>A0A7C9VD14</accession>
<dbReference type="SUPFAM" id="SSF51182">
    <property type="entry name" value="RmlC-like cupins"/>
    <property type="match status" value="1"/>
</dbReference>
<dbReference type="EMBL" id="JAAKZG010000005">
    <property type="protein sequence ID" value="NGN42212.1"/>
    <property type="molecule type" value="Genomic_DNA"/>
</dbReference>
<dbReference type="InterPro" id="IPR051610">
    <property type="entry name" value="GPI/OXD"/>
</dbReference>
<dbReference type="GO" id="GO:0046872">
    <property type="term" value="F:metal ion binding"/>
    <property type="evidence" value="ECO:0007669"/>
    <property type="project" value="UniProtKB-KW"/>
</dbReference>
<evidence type="ECO:0000256" key="1">
    <source>
        <dbReference type="ARBA" id="ARBA00022723"/>
    </source>
</evidence>
<evidence type="ECO:0000313" key="3">
    <source>
        <dbReference type="EMBL" id="NGN42212.1"/>
    </source>
</evidence>
<keyword evidence="4" id="KW-1185">Reference proteome</keyword>
<dbReference type="InterPro" id="IPR011051">
    <property type="entry name" value="RmlC_Cupin_sf"/>
</dbReference>
<gene>
    <name evidence="3" type="ORF">G6N74_14175</name>
</gene>
<protein>
    <submittedName>
        <fullName evidence="3">Cupin domain-containing protein</fullName>
    </submittedName>
</protein>
<dbReference type="PANTHER" id="PTHR35848:SF6">
    <property type="entry name" value="CUPIN TYPE-2 DOMAIN-CONTAINING PROTEIN"/>
    <property type="match status" value="1"/>
</dbReference>
<dbReference type="Pfam" id="PF07883">
    <property type="entry name" value="Cupin_2"/>
    <property type="match status" value="1"/>
</dbReference>
<sequence length="116" mass="12695">MYEVIRRTEPKPGASRTVLFQGNEHGSQVSFFLVDNDPGQGPGLHVHPYTETWVVRSGEAEFTVGREKTRATAGDIVVGAANIPHKFVNVGTGRLEIVCIHANDHVVQEFLEEANG</sequence>
<name>A0A7C9VD14_9HYPH</name>
<evidence type="ECO:0000259" key="2">
    <source>
        <dbReference type="Pfam" id="PF07883"/>
    </source>
</evidence>
<comment type="caution">
    <text evidence="3">The sequence shown here is derived from an EMBL/GenBank/DDBJ whole genome shotgun (WGS) entry which is preliminary data.</text>
</comment>
<dbReference type="PANTHER" id="PTHR35848">
    <property type="entry name" value="OXALATE-BINDING PROTEIN"/>
    <property type="match status" value="1"/>
</dbReference>
<dbReference type="InterPro" id="IPR014710">
    <property type="entry name" value="RmlC-like_jellyroll"/>
</dbReference>
<dbReference type="Gene3D" id="2.60.120.10">
    <property type="entry name" value="Jelly Rolls"/>
    <property type="match status" value="1"/>
</dbReference>
<dbReference type="Proteomes" id="UP000481252">
    <property type="component" value="Unassembled WGS sequence"/>
</dbReference>